<keyword evidence="2" id="KW-1185">Reference proteome</keyword>
<name>A0ABQ4U1A5_9HYPH</name>
<proteinExistence type="predicted"/>
<comment type="caution">
    <text evidence="1">The sequence shown here is derived from an EMBL/GenBank/DDBJ whole genome shotgun (WGS) entry which is preliminary data.</text>
</comment>
<organism evidence="1 2">
    <name type="scientific">Methylobacterium trifolii</name>
    <dbReference type="NCBI Taxonomy" id="1003092"/>
    <lineage>
        <taxon>Bacteria</taxon>
        <taxon>Pseudomonadati</taxon>
        <taxon>Pseudomonadota</taxon>
        <taxon>Alphaproteobacteria</taxon>
        <taxon>Hyphomicrobiales</taxon>
        <taxon>Methylobacteriaceae</taxon>
        <taxon>Methylobacterium</taxon>
    </lineage>
</organism>
<gene>
    <name evidence="1" type="ORF">MPOCJGCO_3043</name>
</gene>
<accession>A0ABQ4U1A5</accession>
<dbReference type="EMBL" id="BPRB01000172">
    <property type="protein sequence ID" value="GJE60924.1"/>
    <property type="molecule type" value="Genomic_DNA"/>
</dbReference>
<evidence type="ECO:0000313" key="2">
    <source>
        <dbReference type="Proteomes" id="UP001055057"/>
    </source>
</evidence>
<reference evidence="1" key="1">
    <citation type="journal article" date="2021" name="Front. Microbiol.">
        <title>Comprehensive Comparative Genomics and Phenotyping of Methylobacterium Species.</title>
        <authorList>
            <person name="Alessa O."/>
            <person name="Ogura Y."/>
            <person name="Fujitani Y."/>
            <person name="Takami H."/>
            <person name="Hayashi T."/>
            <person name="Sahin N."/>
            <person name="Tani A."/>
        </authorList>
    </citation>
    <scope>NUCLEOTIDE SEQUENCE</scope>
    <source>
        <strain evidence="1">DSM 23632</strain>
    </source>
</reference>
<dbReference type="RefSeq" id="WP_238183504.1">
    <property type="nucleotide sequence ID" value="NZ_BPRB01000172.1"/>
</dbReference>
<reference evidence="1" key="2">
    <citation type="submission" date="2021-08" db="EMBL/GenBank/DDBJ databases">
        <authorList>
            <person name="Tani A."/>
            <person name="Ola A."/>
            <person name="Ogura Y."/>
            <person name="Katsura K."/>
            <person name="Hayashi T."/>
        </authorList>
    </citation>
    <scope>NUCLEOTIDE SEQUENCE</scope>
    <source>
        <strain evidence="1">DSM 23632</strain>
    </source>
</reference>
<dbReference type="Proteomes" id="UP001055057">
    <property type="component" value="Unassembled WGS sequence"/>
</dbReference>
<evidence type="ECO:0000313" key="1">
    <source>
        <dbReference type="EMBL" id="GJE60924.1"/>
    </source>
</evidence>
<sequence>MSAYGIRIDDDGLTHVHGTAPSLLALFLEDIDQEECQRVLRAVSEVGQGQRERYTCRYDNTHLTVLPDGATFRIAANLTRNEEIPLTLAELVAGLERLRSAFAEMSATMTAADSSEGDS</sequence>
<protein>
    <submittedName>
        <fullName evidence="1">Uncharacterized protein</fullName>
    </submittedName>
</protein>